<dbReference type="Proteomes" id="UP000077266">
    <property type="component" value="Unassembled WGS sequence"/>
</dbReference>
<dbReference type="SUPFAM" id="SSF53474">
    <property type="entry name" value="alpha/beta-Hydrolases"/>
    <property type="match status" value="1"/>
</dbReference>
<dbReference type="InterPro" id="IPR019363">
    <property type="entry name" value="LDAH"/>
</dbReference>
<dbReference type="PANTHER" id="PTHR13390">
    <property type="entry name" value="LIPASE"/>
    <property type="match status" value="1"/>
</dbReference>
<dbReference type="GO" id="GO:0019915">
    <property type="term" value="P:lipid storage"/>
    <property type="evidence" value="ECO:0007669"/>
    <property type="project" value="InterPro"/>
</dbReference>
<organism evidence="5 6">
    <name type="scientific">Exidia glandulosa HHB12029</name>
    <dbReference type="NCBI Taxonomy" id="1314781"/>
    <lineage>
        <taxon>Eukaryota</taxon>
        <taxon>Fungi</taxon>
        <taxon>Dikarya</taxon>
        <taxon>Basidiomycota</taxon>
        <taxon>Agaricomycotina</taxon>
        <taxon>Agaricomycetes</taxon>
        <taxon>Auriculariales</taxon>
        <taxon>Exidiaceae</taxon>
        <taxon>Exidia</taxon>
    </lineage>
</organism>
<evidence type="ECO:0000256" key="3">
    <source>
        <dbReference type="ARBA" id="ARBA00022677"/>
    </source>
</evidence>
<reference evidence="5 6" key="1">
    <citation type="journal article" date="2016" name="Mol. Biol. Evol.">
        <title>Comparative Genomics of Early-Diverging Mushroom-Forming Fungi Provides Insights into the Origins of Lignocellulose Decay Capabilities.</title>
        <authorList>
            <person name="Nagy L.G."/>
            <person name="Riley R."/>
            <person name="Tritt A."/>
            <person name="Adam C."/>
            <person name="Daum C."/>
            <person name="Floudas D."/>
            <person name="Sun H."/>
            <person name="Yadav J.S."/>
            <person name="Pangilinan J."/>
            <person name="Larsson K.H."/>
            <person name="Matsuura K."/>
            <person name="Barry K."/>
            <person name="Labutti K."/>
            <person name="Kuo R."/>
            <person name="Ohm R.A."/>
            <person name="Bhattacharya S.S."/>
            <person name="Shirouzu T."/>
            <person name="Yoshinaga Y."/>
            <person name="Martin F.M."/>
            <person name="Grigoriev I.V."/>
            <person name="Hibbett D.S."/>
        </authorList>
    </citation>
    <scope>NUCLEOTIDE SEQUENCE [LARGE SCALE GENOMIC DNA]</scope>
    <source>
        <strain evidence="5 6">HHB12029</strain>
    </source>
</reference>
<dbReference type="Pfam" id="PF10230">
    <property type="entry name" value="LIDHydrolase"/>
    <property type="match status" value="1"/>
</dbReference>
<evidence type="ECO:0008006" key="7">
    <source>
        <dbReference type="Google" id="ProtNLM"/>
    </source>
</evidence>
<name>A0A166ANV4_EXIGL</name>
<evidence type="ECO:0000256" key="2">
    <source>
        <dbReference type="ARBA" id="ARBA00008300"/>
    </source>
</evidence>
<gene>
    <name evidence="5" type="ORF">EXIGLDRAFT_716768</name>
</gene>
<dbReference type="AlphaFoldDB" id="A0A166ANV4"/>
<keyword evidence="4" id="KW-0378">Hydrolase</keyword>
<sequence>MAPTRTGAPPSFVHSPALAANGAYTGVFVHAGDVAVGDAAVVYYPGTNQKHMIILVPGNPGILGFYGPFLDSLHNELGGQVSILAHAHLGHTPDGPRTESFSLLAQVDALIHVIDACKSEGYERITIIGHSVGTWIMVQALKARLSSIDHMFLLFPTITRIVNTPNGDHLSWAFRPPMPRVISMLSYILRVLPLFVLALLFRSWPREQVLVLRSMLHSPSTIYHCLSMGHEEMLTIRELGDDADFLRQNTKKIWAYFAAKDDWVGENRATVIETLGESRRVEICQLKMPHAFCLNHGEPMAARCALWYMECEGGNL</sequence>
<dbReference type="GO" id="GO:0016298">
    <property type="term" value="F:lipase activity"/>
    <property type="evidence" value="ECO:0007669"/>
    <property type="project" value="InterPro"/>
</dbReference>
<proteinExistence type="inferred from homology"/>
<dbReference type="GO" id="GO:0005811">
    <property type="term" value="C:lipid droplet"/>
    <property type="evidence" value="ECO:0007669"/>
    <property type="project" value="UniProtKB-SubCell"/>
</dbReference>
<dbReference type="InParanoid" id="A0A166ANV4"/>
<dbReference type="InterPro" id="IPR029058">
    <property type="entry name" value="AB_hydrolase_fold"/>
</dbReference>
<comment type="subcellular location">
    <subcellularLocation>
        <location evidence="1">Lipid droplet</location>
    </subcellularLocation>
</comment>
<protein>
    <recommendedName>
        <fullName evidence="7">Alpha/beta-hydrolase</fullName>
    </recommendedName>
</protein>
<evidence type="ECO:0000313" key="6">
    <source>
        <dbReference type="Proteomes" id="UP000077266"/>
    </source>
</evidence>
<dbReference type="Gene3D" id="3.40.50.1820">
    <property type="entry name" value="alpha/beta hydrolase"/>
    <property type="match status" value="1"/>
</dbReference>
<evidence type="ECO:0000313" key="5">
    <source>
        <dbReference type="EMBL" id="KZV93789.1"/>
    </source>
</evidence>
<evidence type="ECO:0000256" key="1">
    <source>
        <dbReference type="ARBA" id="ARBA00004502"/>
    </source>
</evidence>
<keyword evidence="3" id="KW-0551">Lipid droplet</keyword>
<dbReference type="PANTHER" id="PTHR13390:SF0">
    <property type="entry name" value="LIPID DROPLET-ASSOCIATED HYDROLASE"/>
    <property type="match status" value="1"/>
</dbReference>
<evidence type="ECO:0000256" key="4">
    <source>
        <dbReference type="ARBA" id="ARBA00022801"/>
    </source>
</evidence>
<accession>A0A166ANV4</accession>
<dbReference type="STRING" id="1314781.A0A166ANV4"/>
<dbReference type="OrthoDB" id="448051at2759"/>
<dbReference type="EMBL" id="KV425984">
    <property type="protein sequence ID" value="KZV93789.1"/>
    <property type="molecule type" value="Genomic_DNA"/>
</dbReference>
<keyword evidence="6" id="KW-1185">Reference proteome</keyword>
<comment type="similarity">
    <text evidence="2">Belongs to the AB hydrolase superfamily. LDAH family.</text>
</comment>